<protein>
    <submittedName>
        <fullName evidence="1">Uncharacterized protein</fullName>
    </submittedName>
</protein>
<proteinExistence type="predicted"/>
<accession>A0A3B0PGA1</accession>
<gene>
    <name evidence="1" type="ORF">NCTC10115_00114</name>
</gene>
<dbReference type="Proteomes" id="UP000260136">
    <property type="component" value="Chromosome"/>
</dbReference>
<evidence type="ECO:0000313" key="1">
    <source>
        <dbReference type="EMBL" id="SYV93825.1"/>
    </source>
</evidence>
<dbReference type="EMBL" id="LS991952">
    <property type="protein sequence ID" value="SYV93825.1"/>
    <property type="molecule type" value="Genomic_DNA"/>
</dbReference>
<name>A0A3B0PGA1_MYCGL</name>
<evidence type="ECO:0000313" key="2">
    <source>
        <dbReference type="Proteomes" id="UP000260136"/>
    </source>
</evidence>
<organism evidence="1 2">
    <name type="scientific">Mycoplasmoides gallisepticum</name>
    <name type="common">Mycoplasma gallisepticum</name>
    <dbReference type="NCBI Taxonomy" id="2096"/>
    <lineage>
        <taxon>Bacteria</taxon>
        <taxon>Bacillati</taxon>
        <taxon>Mycoplasmatota</taxon>
        <taxon>Mycoplasmoidales</taxon>
        <taxon>Mycoplasmoidaceae</taxon>
        <taxon>Mycoplasmoides</taxon>
    </lineage>
</organism>
<sequence>MFATSNITVPSLTTATQNSGLPLPEPILTSNGFLVFDMCGKILIHILPVFPSCFEIAIRALSIWRASIQAPLVAMIPYSPKAT</sequence>
<reference evidence="2" key="1">
    <citation type="submission" date="2018-06" db="EMBL/GenBank/DDBJ databases">
        <authorList>
            <consortium name="Pathogen Informatics"/>
        </authorList>
    </citation>
    <scope>NUCLEOTIDE SEQUENCE [LARGE SCALE GENOMIC DNA]</scope>
    <source>
        <strain evidence="2">NCTC10115</strain>
    </source>
</reference>
<dbReference type="AlphaFoldDB" id="A0A3B0PGA1"/>